<dbReference type="EMBL" id="CAJJDO010000053">
    <property type="protein sequence ID" value="CAD8170622.1"/>
    <property type="molecule type" value="Genomic_DNA"/>
</dbReference>
<proteinExistence type="predicted"/>
<sequence>MKNKNKLSEESSVFRNVPTATQEQNTRRNSYSVSSNNTVIQQIFHFYTKQSYSIGVNATFDRQYQESNQLNLAKFFHFCRDFNIKYLNKQELQDLFKKCATNGQNINLQQFEQLFSLLALYRGIDLCEFYQELGFDVWLKNQKKMKLLGKPFYMKDDRQRFTKDELHYQFKLFHPDIKDENLIKEILRQRKLKSENNKNNERQRKNKQKLQFELKFTSGTELIEKYPEKIQLIQQLQRRKVTQHVSNFKPLTKLAYSLNTPQEQNQQKKIPIVTWDALNAIVPNDDLILSLIGPYKEEDQYLKQLEIVNNQSNNQYSTFIQNNSNLSQNIRSMSDSNPNYNRDNNQIKSERQHQVKFNYQESPRINSHIRYKLLEQSPKQIDLSNISNQFDKSPQKTKLNISILKRANEIQQLEGLKQKYLLEKILNTQLKKEQLNKSNVIQI</sequence>
<name>A0A8S1V456_9CILI</name>
<evidence type="ECO:0000313" key="2">
    <source>
        <dbReference type="EMBL" id="CAD8170622.1"/>
    </source>
</evidence>
<organism evidence="2 3">
    <name type="scientific">Paramecium pentaurelia</name>
    <dbReference type="NCBI Taxonomy" id="43138"/>
    <lineage>
        <taxon>Eukaryota</taxon>
        <taxon>Sar</taxon>
        <taxon>Alveolata</taxon>
        <taxon>Ciliophora</taxon>
        <taxon>Intramacronucleata</taxon>
        <taxon>Oligohymenophorea</taxon>
        <taxon>Peniculida</taxon>
        <taxon>Parameciidae</taxon>
        <taxon>Paramecium</taxon>
    </lineage>
</organism>
<dbReference type="Proteomes" id="UP000689195">
    <property type="component" value="Unassembled WGS sequence"/>
</dbReference>
<accession>A0A8S1V456</accession>
<reference evidence="2" key="1">
    <citation type="submission" date="2021-01" db="EMBL/GenBank/DDBJ databases">
        <authorList>
            <consortium name="Genoscope - CEA"/>
            <person name="William W."/>
        </authorList>
    </citation>
    <scope>NUCLEOTIDE SEQUENCE</scope>
</reference>
<dbReference type="OrthoDB" id="313601at2759"/>
<comment type="caution">
    <text evidence="2">The sequence shown here is derived from an EMBL/GenBank/DDBJ whole genome shotgun (WGS) entry which is preliminary data.</text>
</comment>
<keyword evidence="3" id="KW-1185">Reference proteome</keyword>
<protein>
    <submittedName>
        <fullName evidence="2">Uncharacterized protein</fullName>
    </submittedName>
</protein>
<evidence type="ECO:0000313" key="3">
    <source>
        <dbReference type="Proteomes" id="UP000689195"/>
    </source>
</evidence>
<dbReference type="AlphaFoldDB" id="A0A8S1V456"/>
<feature type="region of interest" description="Disordered" evidence="1">
    <location>
        <begin position="1"/>
        <end position="31"/>
    </location>
</feature>
<gene>
    <name evidence="2" type="ORF">PPENT_87.1.T0530151</name>
</gene>
<evidence type="ECO:0000256" key="1">
    <source>
        <dbReference type="SAM" id="MobiDB-lite"/>
    </source>
</evidence>
<feature type="compositionally biased region" description="Polar residues" evidence="1">
    <location>
        <begin position="10"/>
        <end position="31"/>
    </location>
</feature>